<accession>A0AA85AYH0</accession>
<feature type="region of interest" description="Disordered" evidence="6">
    <location>
        <begin position="112"/>
        <end position="152"/>
    </location>
</feature>
<feature type="domain" description="C2H2-type" evidence="7">
    <location>
        <begin position="968"/>
        <end position="989"/>
    </location>
</feature>
<keyword evidence="4" id="KW-0862">Zinc</keyword>
<dbReference type="WBParaSite" id="SMTH1_19540.1">
    <property type="protein sequence ID" value="SMTH1_19540.1"/>
    <property type="gene ID" value="SMTH1_19540"/>
</dbReference>
<feature type="region of interest" description="Disordered" evidence="6">
    <location>
        <begin position="1333"/>
        <end position="1363"/>
    </location>
</feature>
<feature type="region of interest" description="Disordered" evidence="6">
    <location>
        <begin position="645"/>
        <end position="671"/>
    </location>
</feature>
<keyword evidence="2" id="KW-0677">Repeat</keyword>
<keyword evidence="3 5" id="KW-0863">Zinc-finger</keyword>
<feature type="domain" description="C2H2-type" evidence="7">
    <location>
        <begin position="218"/>
        <end position="246"/>
    </location>
</feature>
<name>A0AA85AYH0_9TREM</name>
<proteinExistence type="predicted"/>
<feature type="domain" description="C2H2-type" evidence="7">
    <location>
        <begin position="158"/>
        <end position="185"/>
    </location>
</feature>
<dbReference type="PROSITE" id="PS00028">
    <property type="entry name" value="ZINC_FINGER_C2H2_1"/>
    <property type="match status" value="5"/>
</dbReference>
<feature type="domain" description="C2H2-type" evidence="7">
    <location>
        <begin position="940"/>
        <end position="967"/>
    </location>
</feature>
<evidence type="ECO:0000259" key="7">
    <source>
        <dbReference type="PROSITE" id="PS50157"/>
    </source>
</evidence>
<dbReference type="InterPro" id="IPR013087">
    <property type="entry name" value="Znf_C2H2_type"/>
</dbReference>
<dbReference type="Gene3D" id="3.30.160.60">
    <property type="entry name" value="Classic Zinc Finger"/>
    <property type="match status" value="4"/>
</dbReference>
<evidence type="ECO:0000313" key="9">
    <source>
        <dbReference type="WBParaSite" id="SMTH1_19540.1"/>
    </source>
</evidence>
<keyword evidence="1" id="KW-0479">Metal-binding</keyword>
<dbReference type="InterPro" id="IPR036236">
    <property type="entry name" value="Znf_C2H2_sf"/>
</dbReference>
<sequence length="1458" mass="161939">MNEQQTFAITTTIPDVTTGDEDTAVIDTMNINNSYSPNTPSKIELLPNLTDKEKKIEHELDNNNDYSFQDDEQYHRHIQDMMIDQNDGDNVTEDTDDQEYQDDINQSNKMDTFNFNFSLSNPNDSDDSLKQLTNPNKDTGKPVYSKSNNNDDKRPRKFICRYCNKAFSLMNVLKVHERIHTGEKPYVCEICNKAFNQSGSLNRHKNTHTKRSSDNRSYSCRFCPRQFLHSSQLQDHETVEHSMEMNISISKSNDTRVNDYTTVKLPTSSLSTTSLPIISTTETITEGITADCNILKQNHLSSQLLHNKSINNNTLKLSSSEHNNKNFDKNNNNNNSNILNNNIDNNDIDNNNSMSLLNSTQNLFELDTKMTGVTNKFPFPYGLNLISKFLPVGLTDEFIKSLENNNINGLLHQLPITTTTTMTSSSTVDINSTNTVSGMNISNIINPINKGILKQDLLDNTNTFTCTLCSTNLSSKTELDIHWGQHFIQQMEAQLGPISNSLIPSSSLSNPLNPIHLNPNTSFNDINSKLPHSFTSSTQNTLKSIDQTDLNKILPENSNTTYPFDNCLSNTSIDNISLLNSTNMNSAATAAAAAASAAMVTALSQFLLGNTPGQSLPNPSLLAATAALTNPELLNSLMNALPPTITTTTTTNTTTNTTINTNTTNRSDNNNTPTIQSNMNELNPNHFNKLLNSLTNVHNHLNFPRSTGLSNNIAQKLLDIDTNSFGLKDHALNFIINKACNISPDSLTKSPTSSSPSLSSSISPSAIITTTIGTTTMTTSISQNYSSLNHLNQKTPSSLSTHSIWPCKLELDFTNRSIINPLQSNCALNQLFTELDTNLSMNMATSNSFDQQMLSTINLSTCKNNSYITEDSFKLNNSRHLSIDSENYSSDLEGGGGGVEGVGGVGGGNLTDSTLSGSFNTLKRKRSNSPNNSIDNSKSRKCNFCNKQFNCTSALRIHYRKHSGERPYICRHCGKAFSQNGTLKRHSQTCKAAYNKNNSNTNTNNNNNNNENRDVHFNQKFPTSTPTTHHQSSFIKNISNNITDPINLKPSNFSTLLCDPIDGLSDTEGQMNLSQSINNINHIKTTLPTTMNSINTNMNIIQNNKTNVNKLSNRYICPEPTEKQLHNSEKSQTWEKSNMKLEEENCSLLNKTALPSIVTTKQESNASNPFKQQQQQQKVIHVGPTFNIQNQTATLWSNFDWTILTNYEIKLLLEKLHSLGKLYGCIDCQTYYLDEKMANYHLSSMHGNLNDQSSSSSSSSSGSSIAKVAAAISASPSVDNSSKKFECFLCGVNLNNSLLFLEHFTHCLSMKKHNGIDLMMKQTTTDPLTILSDNKTTDDNNNNNNTSNNNMCNELDKNEDENISEQSINETIQMTNIKSQELHTVSSIIDNCNNNINNDSNPVLNNINDQSEIKLNGYCIEERNEVHEKDDDDNDDDLHTSSSPCNITFSNSLDQLTG</sequence>
<dbReference type="FunFam" id="3.30.160.60:FF:000557">
    <property type="entry name" value="zinc finger and SCAN domain-containing protein 29"/>
    <property type="match status" value="1"/>
</dbReference>
<dbReference type="GO" id="GO:0043565">
    <property type="term" value="F:sequence-specific DNA binding"/>
    <property type="evidence" value="ECO:0007669"/>
    <property type="project" value="TreeGrafter"/>
</dbReference>
<evidence type="ECO:0000256" key="5">
    <source>
        <dbReference type="PROSITE-ProRule" id="PRU00042"/>
    </source>
</evidence>
<dbReference type="Pfam" id="PF00096">
    <property type="entry name" value="zf-C2H2"/>
    <property type="match status" value="2"/>
</dbReference>
<dbReference type="PROSITE" id="PS50157">
    <property type="entry name" value="ZINC_FINGER_C2H2_2"/>
    <property type="match status" value="5"/>
</dbReference>
<dbReference type="GO" id="GO:0008270">
    <property type="term" value="F:zinc ion binding"/>
    <property type="evidence" value="ECO:0007669"/>
    <property type="project" value="UniProtKB-KW"/>
</dbReference>
<feature type="compositionally biased region" description="Low complexity" evidence="6">
    <location>
        <begin position="329"/>
        <end position="344"/>
    </location>
</feature>
<dbReference type="GO" id="GO:0000981">
    <property type="term" value="F:DNA-binding transcription factor activity, RNA polymerase II-specific"/>
    <property type="evidence" value="ECO:0007669"/>
    <property type="project" value="TreeGrafter"/>
</dbReference>
<dbReference type="GO" id="GO:0005634">
    <property type="term" value="C:nucleus"/>
    <property type="evidence" value="ECO:0007669"/>
    <property type="project" value="TreeGrafter"/>
</dbReference>
<evidence type="ECO:0000256" key="3">
    <source>
        <dbReference type="ARBA" id="ARBA00022771"/>
    </source>
</evidence>
<feature type="domain" description="C2H2-type" evidence="7">
    <location>
        <begin position="186"/>
        <end position="213"/>
    </location>
</feature>
<evidence type="ECO:0000313" key="8">
    <source>
        <dbReference type="Proteomes" id="UP000050791"/>
    </source>
</evidence>
<evidence type="ECO:0000256" key="2">
    <source>
        <dbReference type="ARBA" id="ARBA00022737"/>
    </source>
</evidence>
<evidence type="ECO:0000256" key="1">
    <source>
        <dbReference type="ARBA" id="ARBA00022723"/>
    </source>
</evidence>
<dbReference type="PANTHER" id="PTHR24408:SF34">
    <property type="entry name" value="ZINC FINGER PROTEIN 672-RELATED"/>
    <property type="match status" value="1"/>
</dbReference>
<dbReference type="SMART" id="SM00355">
    <property type="entry name" value="ZnF_C2H2"/>
    <property type="match status" value="8"/>
</dbReference>
<feature type="compositionally biased region" description="Polar residues" evidence="6">
    <location>
        <begin position="1440"/>
        <end position="1458"/>
    </location>
</feature>
<organism evidence="8 9">
    <name type="scientific">Schistosoma mattheei</name>
    <dbReference type="NCBI Taxonomy" id="31246"/>
    <lineage>
        <taxon>Eukaryota</taxon>
        <taxon>Metazoa</taxon>
        <taxon>Spiralia</taxon>
        <taxon>Lophotrochozoa</taxon>
        <taxon>Platyhelminthes</taxon>
        <taxon>Trematoda</taxon>
        <taxon>Digenea</taxon>
        <taxon>Strigeidida</taxon>
        <taxon>Schistosomatoidea</taxon>
        <taxon>Schistosomatidae</taxon>
        <taxon>Schistosoma</taxon>
    </lineage>
</organism>
<feature type="region of interest" description="Disordered" evidence="6">
    <location>
        <begin position="995"/>
        <end position="1017"/>
    </location>
</feature>
<evidence type="ECO:0000256" key="6">
    <source>
        <dbReference type="SAM" id="MobiDB-lite"/>
    </source>
</evidence>
<feature type="compositionally biased region" description="Low complexity" evidence="6">
    <location>
        <begin position="113"/>
        <end position="123"/>
    </location>
</feature>
<feature type="region of interest" description="Disordered" evidence="6">
    <location>
        <begin position="319"/>
        <end position="344"/>
    </location>
</feature>
<reference evidence="9" key="1">
    <citation type="submission" date="2023-11" db="UniProtKB">
        <authorList>
            <consortium name="WormBaseParasite"/>
        </authorList>
    </citation>
    <scope>IDENTIFICATION</scope>
</reference>
<evidence type="ECO:0000256" key="4">
    <source>
        <dbReference type="ARBA" id="ARBA00022833"/>
    </source>
</evidence>
<feature type="region of interest" description="Disordered" evidence="6">
    <location>
        <begin position="1427"/>
        <end position="1458"/>
    </location>
</feature>
<feature type="compositionally biased region" description="Low complexity" evidence="6">
    <location>
        <begin position="1339"/>
        <end position="1350"/>
    </location>
</feature>
<dbReference type="FunFam" id="3.30.160.60:FF:000176">
    <property type="entry name" value="zinc finger protein 70"/>
    <property type="match status" value="1"/>
</dbReference>
<dbReference type="PANTHER" id="PTHR24408">
    <property type="entry name" value="ZINC FINGER PROTEIN"/>
    <property type="match status" value="1"/>
</dbReference>
<feature type="compositionally biased region" description="Low complexity" evidence="6">
    <location>
        <begin position="995"/>
        <end position="1010"/>
    </location>
</feature>
<dbReference type="SUPFAM" id="SSF57667">
    <property type="entry name" value="beta-beta-alpha zinc fingers"/>
    <property type="match status" value="3"/>
</dbReference>
<dbReference type="Proteomes" id="UP000050791">
    <property type="component" value="Unassembled WGS sequence"/>
</dbReference>
<protein>
    <recommendedName>
        <fullName evidence="7">C2H2-type domain-containing protein</fullName>
    </recommendedName>
</protein>